<proteinExistence type="predicted"/>
<sequence>MVITLSHEEMRAAAAVLDTYRAEGLTSLGAVAAAVNAVNKLRTPGRSTDCADCQRCDATCPGHVKARAVSR</sequence>
<dbReference type="Pfam" id="PF24128">
    <property type="entry name" value="Phage_zn_bind_4"/>
    <property type="match status" value="1"/>
</dbReference>
<reference evidence="1 2" key="1">
    <citation type="submission" date="2017-06" db="EMBL/GenBank/DDBJ databases">
        <authorList>
            <person name="Fischman H.D."/>
            <person name="Belyk K.J."/>
            <person name="Conroy J.L."/>
            <person name="Cushman K.B."/>
            <person name="Elliott M.P."/>
            <person name="Fifer J.B."/>
            <person name="Gitter S.R."/>
            <person name="Gutting A.L."/>
            <person name="Kain E.J."/>
            <person name="Kosiba D.J."/>
            <person name="Lee S.R."/>
            <person name="Nguyen K.P."/>
            <person name="Parliament N.D."/>
            <person name="Reitsma H.S."/>
            <person name="Sievers M.T."/>
            <person name="Talaga S.L."/>
            <person name="Versluis P."/>
            <person name="Yoon Y.C."/>
            <person name="Stukey J."/>
            <person name="Best A."/>
            <person name="Garlena R.A."/>
            <person name="Russell D.A."/>
            <person name="Pope W.H."/>
            <person name="Jacobs-Sera D."/>
            <person name="Hendrix R.W."/>
            <person name="Hatfull G.F."/>
        </authorList>
    </citation>
    <scope>NUCLEOTIDE SEQUENCE [LARGE SCALE GENOMIC DNA]</scope>
</reference>
<evidence type="ECO:0000313" key="1">
    <source>
        <dbReference type="EMBL" id="ASR77980.1"/>
    </source>
</evidence>
<accession>A0A222Z1R4</accession>
<gene>
    <name evidence="1" type="ORF">SEA_BELLA96_49</name>
</gene>
<dbReference type="Proteomes" id="UP000221307">
    <property type="component" value="Segment"/>
</dbReference>
<keyword evidence="2" id="KW-1185">Reference proteome</keyword>
<dbReference type="InterPro" id="IPR057391">
    <property type="entry name" value="Zn-bd_phage_4"/>
</dbReference>
<organism evidence="1 2">
    <name type="scientific">Mycobacterium phage Bella96</name>
    <dbReference type="NCBI Taxonomy" id="2024005"/>
    <lineage>
        <taxon>Viruses</taxon>
        <taxon>Duplodnaviria</taxon>
        <taxon>Heunggongvirae</taxon>
        <taxon>Uroviricota</taxon>
        <taxon>Caudoviricetes</taxon>
        <taxon>Weiservirinae</taxon>
        <taxon>Anayavirus</taxon>
        <taxon>Anayavirus bella96</taxon>
    </lineage>
</organism>
<name>A0A222Z1R4_9CAUD</name>
<evidence type="ECO:0000313" key="2">
    <source>
        <dbReference type="Proteomes" id="UP000221307"/>
    </source>
</evidence>
<protein>
    <submittedName>
        <fullName evidence="1">Uncharacterized protein</fullName>
    </submittedName>
</protein>
<dbReference type="EMBL" id="MF377440">
    <property type="protein sequence ID" value="ASR77980.1"/>
    <property type="molecule type" value="Genomic_DNA"/>
</dbReference>